<proteinExistence type="predicted"/>
<organism evidence="1 2">
    <name type="scientific">Massilia aquatica</name>
    <dbReference type="NCBI Taxonomy" id="2609000"/>
    <lineage>
        <taxon>Bacteria</taxon>
        <taxon>Pseudomonadati</taxon>
        <taxon>Pseudomonadota</taxon>
        <taxon>Betaproteobacteria</taxon>
        <taxon>Burkholderiales</taxon>
        <taxon>Oxalobacteraceae</taxon>
        <taxon>Telluria group</taxon>
        <taxon>Massilia</taxon>
    </lineage>
</organism>
<accession>A0ABX0M994</accession>
<sequence>MKITIEDIDSASMRPIGHSQLPSYVVRFRSVPFSGVARLVPAYDEPTDCLGLDIGVEITQGSVTDFRVIGLPAIVGADALDTPGSFKVCGILESQSPPSDTGESRYAFIAVGEASFCLSEQEMGGMWPEPESIVSFVAHDVTLWDEAL</sequence>
<dbReference type="EMBL" id="VVIW01000023">
    <property type="protein sequence ID" value="NHZ43751.1"/>
    <property type="molecule type" value="Genomic_DNA"/>
</dbReference>
<reference evidence="1 2" key="1">
    <citation type="submission" date="2019-09" db="EMBL/GenBank/DDBJ databases">
        <title>Taxonomy of Antarctic Massilia spp.: description of Massilia rubra sp. nov., Massilia aquatica sp. nov., Massilia mucilaginosa sp. nov., Massilia frigida sp. nov. isolated from streams, lakes and regoliths.</title>
        <authorList>
            <person name="Holochova P."/>
            <person name="Sedlacek I."/>
            <person name="Kralova S."/>
            <person name="Maslanova I."/>
            <person name="Busse H.-J."/>
            <person name="Stankova E."/>
            <person name="Vrbovska V."/>
            <person name="Kovarovic V."/>
            <person name="Bartak M."/>
            <person name="Svec P."/>
            <person name="Pantucek R."/>
        </authorList>
    </citation>
    <scope>NUCLEOTIDE SEQUENCE [LARGE SCALE GENOMIC DNA]</scope>
    <source>
        <strain evidence="1 2">CCM 8693</strain>
    </source>
</reference>
<name>A0ABX0M994_9BURK</name>
<protein>
    <submittedName>
        <fullName evidence="1">Uncharacterized protein</fullName>
    </submittedName>
</protein>
<comment type="caution">
    <text evidence="1">The sequence shown here is derived from an EMBL/GenBank/DDBJ whole genome shotgun (WGS) entry which is preliminary data.</text>
</comment>
<evidence type="ECO:0000313" key="1">
    <source>
        <dbReference type="EMBL" id="NHZ43751.1"/>
    </source>
</evidence>
<gene>
    <name evidence="1" type="ORF">F1609_26820</name>
</gene>
<evidence type="ECO:0000313" key="2">
    <source>
        <dbReference type="Proteomes" id="UP000819052"/>
    </source>
</evidence>
<dbReference type="RefSeq" id="WP_167079821.1">
    <property type="nucleotide sequence ID" value="NZ_VVIW01000023.1"/>
</dbReference>
<dbReference type="Proteomes" id="UP000819052">
    <property type="component" value="Unassembled WGS sequence"/>
</dbReference>
<keyword evidence="2" id="KW-1185">Reference proteome</keyword>